<proteinExistence type="predicted"/>
<gene>
    <name evidence="2" type="ORF">IPOD504_LOCUS6463</name>
</gene>
<protein>
    <submittedName>
        <fullName evidence="2">Uncharacterized protein</fullName>
    </submittedName>
</protein>
<feature type="compositionally biased region" description="Basic residues" evidence="1">
    <location>
        <begin position="14"/>
        <end position="24"/>
    </location>
</feature>
<name>A0ABN8I532_9NEOP</name>
<dbReference type="Proteomes" id="UP000837857">
    <property type="component" value="Chromosome 18"/>
</dbReference>
<keyword evidence="3" id="KW-1185">Reference proteome</keyword>
<feature type="region of interest" description="Disordered" evidence="1">
    <location>
        <begin position="1"/>
        <end position="24"/>
    </location>
</feature>
<evidence type="ECO:0000256" key="1">
    <source>
        <dbReference type="SAM" id="MobiDB-lite"/>
    </source>
</evidence>
<evidence type="ECO:0000313" key="3">
    <source>
        <dbReference type="Proteomes" id="UP000837857"/>
    </source>
</evidence>
<evidence type="ECO:0000313" key="2">
    <source>
        <dbReference type="EMBL" id="CAH2048902.1"/>
    </source>
</evidence>
<feature type="non-terminal residue" evidence="2">
    <location>
        <position position="97"/>
    </location>
</feature>
<reference evidence="2" key="1">
    <citation type="submission" date="2022-03" db="EMBL/GenBank/DDBJ databases">
        <authorList>
            <person name="Martin H S."/>
        </authorList>
    </citation>
    <scope>NUCLEOTIDE SEQUENCE</scope>
</reference>
<organism evidence="2 3">
    <name type="scientific">Iphiclides podalirius</name>
    <name type="common">scarce swallowtail</name>
    <dbReference type="NCBI Taxonomy" id="110791"/>
    <lineage>
        <taxon>Eukaryota</taxon>
        <taxon>Metazoa</taxon>
        <taxon>Ecdysozoa</taxon>
        <taxon>Arthropoda</taxon>
        <taxon>Hexapoda</taxon>
        <taxon>Insecta</taxon>
        <taxon>Pterygota</taxon>
        <taxon>Neoptera</taxon>
        <taxon>Endopterygota</taxon>
        <taxon>Lepidoptera</taxon>
        <taxon>Glossata</taxon>
        <taxon>Ditrysia</taxon>
        <taxon>Papilionoidea</taxon>
        <taxon>Papilionidae</taxon>
        <taxon>Papilioninae</taxon>
        <taxon>Iphiclides</taxon>
    </lineage>
</organism>
<accession>A0ABN8I532</accession>
<dbReference type="EMBL" id="OW152830">
    <property type="protein sequence ID" value="CAH2048902.1"/>
    <property type="molecule type" value="Genomic_DNA"/>
</dbReference>
<sequence length="97" mass="10482">MLQRSESLSLHSIHGAHTRPRVPHKHTAAASAICRLSLSLRAYAARATSGAIHWALRRLTFASIGRPLSCGPYGYNVPEFPPGCRPMCLGIVGHVNV</sequence>
<feature type="compositionally biased region" description="Polar residues" evidence="1">
    <location>
        <begin position="1"/>
        <end position="10"/>
    </location>
</feature>